<comment type="caution">
    <text evidence="1">The sequence shown here is derived from an EMBL/GenBank/DDBJ whole genome shotgun (WGS) entry which is preliminary data.</text>
</comment>
<keyword evidence="2" id="KW-1185">Reference proteome</keyword>
<proteinExistence type="predicted"/>
<evidence type="ECO:0000313" key="2">
    <source>
        <dbReference type="Proteomes" id="UP001209878"/>
    </source>
</evidence>
<dbReference type="AlphaFoldDB" id="A0AAD9NBQ6"/>
<dbReference type="Proteomes" id="UP001209878">
    <property type="component" value="Unassembled WGS sequence"/>
</dbReference>
<name>A0AAD9NBQ6_RIDPI</name>
<accession>A0AAD9NBQ6</accession>
<evidence type="ECO:0000313" key="1">
    <source>
        <dbReference type="EMBL" id="KAK2162728.1"/>
    </source>
</evidence>
<dbReference type="EMBL" id="JAODUO010001503">
    <property type="protein sequence ID" value="KAK2162728.1"/>
    <property type="molecule type" value="Genomic_DNA"/>
</dbReference>
<reference evidence="1" key="1">
    <citation type="journal article" date="2023" name="Mol. Biol. Evol.">
        <title>Third-Generation Sequencing Reveals the Adaptive Role of the Epigenome in Three Deep-Sea Polychaetes.</title>
        <authorList>
            <person name="Perez M."/>
            <person name="Aroh O."/>
            <person name="Sun Y."/>
            <person name="Lan Y."/>
            <person name="Juniper S.K."/>
            <person name="Young C.R."/>
            <person name="Angers B."/>
            <person name="Qian P.Y."/>
        </authorList>
    </citation>
    <scope>NUCLEOTIDE SEQUENCE</scope>
    <source>
        <strain evidence="1">R07B-5</strain>
    </source>
</reference>
<protein>
    <submittedName>
        <fullName evidence="1">Uncharacterized protein</fullName>
    </submittedName>
</protein>
<gene>
    <name evidence="1" type="ORF">NP493_1504g00011</name>
</gene>
<organism evidence="1 2">
    <name type="scientific">Ridgeia piscesae</name>
    <name type="common">Tubeworm</name>
    <dbReference type="NCBI Taxonomy" id="27915"/>
    <lineage>
        <taxon>Eukaryota</taxon>
        <taxon>Metazoa</taxon>
        <taxon>Spiralia</taxon>
        <taxon>Lophotrochozoa</taxon>
        <taxon>Annelida</taxon>
        <taxon>Polychaeta</taxon>
        <taxon>Sedentaria</taxon>
        <taxon>Canalipalpata</taxon>
        <taxon>Sabellida</taxon>
        <taxon>Siboglinidae</taxon>
        <taxon>Ridgeia</taxon>
    </lineage>
</organism>
<sequence length="115" mass="12178">MWLIATREMSTLKQFCGGQRDRLVREVAALIAKKGIATQIAVVAKGVLVAATFGKRRNACARNTRQKLSTLAPSRANSGTALPTAPAVVGANANAPQRARRNADATNSCFEVSLL</sequence>